<feature type="coiled-coil region" evidence="1">
    <location>
        <begin position="59"/>
        <end position="86"/>
    </location>
</feature>
<sequence length="306" mass="35165">MQELLVSYKASTLAQYLRDLASDDGNQDFPIVLHSAEEKIREYFHPEKTAHDLFDHIIKKTARKDADEEKRKLDALTEGYARLLELRPYNEKLFEIFGLDQRREYLINHQEIHDLAATTKIPHIFARFLLKRLINRNGILIDELTVLARCGIKAGDAGKALIFDELRRLGAHYSGVFCGFRSMWWRLTVETALEEWLGGVVNSFTAQERTAILAKKFGYAFEPAKSAWSNSTNERITHVCSICERATLVAHSVAVHEQLSGPLVERRRICFNCIQEDRHIDRTDMRIDALDKPVEDAVRKGKIKGE</sequence>
<dbReference type="RefSeq" id="WP_275711375.1">
    <property type="nucleotide sequence ID" value="NZ_JAKLTN010000002.1"/>
</dbReference>
<reference evidence="2" key="1">
    <citation type="submission" date="2022-01" db="EMBL/GenBank/DDBJ databases">
        <authorList>
            <person name="Jo J.-H."/>
            <person name="Im W.-T."/>
        </authorList>
    </citation>
    <scope>NUCLEOTIDE SEQUENCE</scope>
    <source>
        <strain evidence="2">XY25</strain>
    </source>
</reference>
<accession>A0ABS9K4H6</accession>
<protein>
    <submittedName>
        <fullName evidence="2">Uncharacterized protein</fullName>
    </submittedName>
</protein>
<gene>
    <name evidence="2" type="ORF">LZ012_13710</name>
</gene>
<keyword evidence="3" id="KW-1185">Reference proteome</keyword>
<evidence type="ECO:0000313" key="2">
    <source>
        <dbReference type="EMBL" id="MCG2578046.1"/>
    </source>
</evidence>
<evidence type="ECO:0000256" key="1">
    <source>
        <dbReference type="SAM" id="Coils"/>
    </source>
</evidence>
<dbReference type="EMBL" id="JAKLTN010000002">
    <property type="protein sequence ID" value="MCG2578046.1"/>
    <property type="molecule type" value="Genomic_DNA"/>
</dbReference>
<comment type="caution">
    <text evidence="2">The sequence shown here is derived from an EMBL/GenBank/DDBJ whole genome shotgun (WGS) entry which is preliminary data.</text>
</comment>
<proteinExistence type="predicted"/>
<evidence type="ECO:0000313" key="3">
    <source>
        <dbReference type="Proteomes" id="UP001165384"/>
    </source>
</evidence>
<keyword evidence="1" id="KW-0175">Coiled coil</keyword>
<organism evidence="2 3">
    <name type="scientific">Dechloromonas hankyongensis</name>
    <dbReference type="NCBI Taxonomy" id="2908002"/>
    <lineage>
        <taxon>Bacteria</taxon>
        <taxon>Pseudomonadati</taxon>
        <taxon>Pseudomonadota</taxon>
        <taxon>Betaproteobacteria</taxon>
        <taxon>Rhodocyclales</taxon>
        <taxon>Azonexaceae</taxon>
        <taxon>Dechloromonas</taxon>
    </lineage>
</organism>
<dbReference type="Proteomes" id="UP001165384">
    <property type="component" value="Unassembled WGS sequence"/>
</dbReference>
<name>A0ABS9K4H6_9RHOO</name>